<proteinExistence type="predicted"/>
<dbReference type="InterPro" id="IPR031833">
    <property type="entry name" value="DUF4748"/>
</dbReference>
<feature type="compositionally biased region" description="Basic and acidic residues" evidence="1">
    <location>
        <begin position="158"/>
        <end position="167"/>
    </location>
</feature>
<dbReference type="EMBL" id="MLYV02000202">
    <property type="protein sequence ID" value="PSS32049.1"/>
    <property type="molecule type" value="Genomic_DNA"/>
</dbReference>
<dbReference type="Pfam" id="PF15932">
    <property type="entry name" value="DUF4748"/>
    <property type="match status" value="1"/>
</dbReference>
<dbReference type="Proteomes" id="UP000186601">
    <property type="component" value="Unassembled WGS sequence"/>
</dbReference>
<gene>
    <name evidence="2" type="ORF">PHLCEN_2v2194</name>
</gene>
<dbReference type="OrthoDB" id="2559326at2759"/>
<sequence length="197" mass="21516">MAAWERLSCPVTRSDVTVTEKLSRLPRGSREVARIGSPGERHVGSLLCEHGGRRRNELKSLPASYQLSSEATVIMNNPRSTALGWGSLVAAAGVSYYFAKKGINERRAEQDAAGTRPSEKLDCKYSFNHAMARVIAQVSYRIGRAKIEKDEFQGAPKEKFEQAKDKTNSAAVGKVNHATGNPTLEETPGKTQGMLLL</sequence>
<reference evidence="2 3" key="1">
    <citation type="submission" date="2018-02" db="EMBL/GenBank/DDBJ databases">
        <title>Genome sequence of the basidiomycete white-rot fungus Phlebia centrifuga.</title>
        <authorList>
            <person name="Granchi Z."/>
            <person name="Peng M."/>
            <person name="de Vries R.P."/>
            <person name="Hilden K."/>
            <person name="Makela M.R."/>
            <person name="Grigoriev I."/>
            <person name="Riley R."/>
        </authorList>
    </citation>
    <scope>NUCLEOTIDE SEQUENCE [LARGE SCALE GENOMIC DNA]</scope>
    <source>
        <strain evidence="2 3">FBCC195</strain>
    </source>
</reference>
<organism evidence="2 3">
    <name type="scientific">Hermanssonia centrifuga</name>
    <dbReference type="NCBI Taxonomy" id="98765"/>
    <lineage>
        <taxon>Eukaryota</taxon>
        <taxon>Fungi</taxon>
        <taxon>Dikarya</taxon>
        <taxon>Basidiomycota</taxon>
        <taxon>Agaricomycotina</taxon>
        <taxon>Agaricomycetes</taxon>
        <taxon>Polyporales</taxon>
        <taxon>Meruliaceae</taxon>
        <taxon>Hermanssonia</taxon>
    </lineage>
</organism>
<dbReference type="AlphaFoldDB" id="A0A2R6RPX7"/>
<evidence type="ECO:0000313" key="2">
    <source>
        <dbReference type="EMBL" id="PSS32049.1"/>
    </source>
</evidence>
<keyword evidence="3" id="KW-1185">Reference proteome</keyword>
<dbReference type="PANTHER" id="PTHR41800:SF1">
    <property type="entry name" value="EXPRESSED PROTEIN"/>
    <property type="match status" value="1"/>
</dbReference>
<accession>A0A2R6RPX7</accession>
<dbReference type="PANTHER" id="PTHR41800">
    <property type="entry name" value="EXPRESSED PROTEIN"/>
    <property type="match status" value="1"/>
</dbReference>
<evidence type="ECO:0000313" key="3">
    <source>
        <dbReference type="Proteomes" id="UP000186601"/>
    </source>
</evidence>
<feature type="region of interest" description="Disordered" evidence="1">
    <location>
        <begin position="158"/>
        <end position="197"/>
    </location>
</feature>
<protein>
    <submittedName>
        <fullName evidence="2">Uncharacterized protein</fullName>
    </submittedName>
</protein>
<evidence type="ECO:0000256" key="1">
    <source>
        <dbReference type="SAM" id="MobiDB-lite"/>
    </source>
</evidence>
<name>A0A2R6RPX7_9APHY</name>
<comment type="caution">
    <text evidence="2">The sequence shown here is derived from an EMBL/GenBank/DDBJ whole genome shotgun (WGS) entry which is preliminary data.</text>
</comment>